<feature type="region of interest" description="Disordered" evidence="6">
    <location>
        <begin position="337"/>
        <end position="365"/>
    </location>
</feature>
<dbReference type="InterPro" id="IPR011042">
    <property type="entry name" value="6-blade_b-propeller_TolB-like"/>
</dbReference>
<feature type="region of interest" description="Disordered" evidence="6">
    <location>
        <begin position="292"/>
        <end position="313"/>
    </location>
</feature>
<keyword evidence="2 5" id="KW-0547">Nucleotide-binding</keyword>
<dbReference type="InterPro" id="IPR011009">
    <property type="entry name" value="Kinase-like_dom_sf"/>
</dbReference>
<proteinExistence type="predicted"/>
<dbReference type="PANTHER" id="PTHR43289:SF34">
    <property type="entry name" value="SERINE_THREONINE-PROTEIN KINASE YBDM-RELATED"/>
    <property type="match status" value="1"/>
</dbReference>
<dbReference type="Gene3D" id="2.120.10.30">
    <property type="entry name" value="TolB, C-terminal domain"/>
    <property type="match status" value="1"/>
</dbReference>
<keyword evidence="9" id="KW-1185">Reference proteome</keyword>
<dbReference type="RefSeq" id="WP_220562045.1">
    <property type="nucleotide sequence ID" value="NZ_CP074133.1"/>
</dbReference>
<dbReference type="GO" id="GO:0016301">
    <property type="term" value="F:kinase activity"/>
    <property type="evidence" value="ECO:0007669"/>
    <property type="project" value="UniProtKB-KW"/>
</dbReference>
<dbReference type="PANTHER" id="PTHR43289">
    <property type="entry name" value="MITOGEN-ACTIVATED PROTEIN KINASE KINASE KINASE 20-RELATED"/>
    <property type="match status" value="1"/>
</dbReference>
<dbReference type="Pfam" id="PF07676">
    <property type="entry name" value="PD40"/>
    <property type="match status" value="2"/>
</dbReference>
<dbReference type="SUPFAM" id="SSF69304">
    <property type="entry name" value="Tricorn protease N-terminal domain"/>
    <property type="match status" value="1"/>
</dbReference>
<reference evidence="8 9" key="1">
    <citation type="submission" date="2021-05" db="EMBL/GenBank/DDBJ databases">
        <title>Direct Submission.</title>
        <authorList>
            <person name="Li K."/>
            <person name="Gao J."/>
        </authorList>
    </citation>
    <scope>NUCLEOTIDE SEQUENCE [LARGE SCALE GENOMIC DNA]</scope>
    <source>
        <strain evidence="8 9">Mg02</strain>
    </source>
</reference>
<feature type="binding site" evidence="5">
    <location>
        <position position="43"/>
    </location>
    <ligand>
        <name>ATP</name>
        <dbReference type="ChEBI" id="CHEBI:30616"/>
    </ligand>
</feature>
<evidence type="ECO:0000256" key="1">
    <source>
        <dbReference type="ARBA" id="ARBA00022679"/>
    </source>
</evidence>
<gene>
    <name evidence="8" type="ORF">KGD84_20500</name>
</gene>
<dbReference type="SUPFAM" id="SSF56112">
    <property type="entry name" value="Protein kinase-like (PK-like)"/>
    <property type="match status" value="1"/>
</dbReference>
<keyword evidence="1" id="KW-0808">Transferase</keyword>
<dbReference type="EMBL" id="CP074133">
    <property type="protein sequence ID" value="QUX20848.1"/>
    <property type="molecule type" value="Genomic_DNA"/>
</dbReference>
<evidence type="ECO:0000256" key="4">
    <source>
        <dbReference type="ARBA" id="ARBA00022840"/>
    </source>
</evidence>
<dbReference type="InterPro" id="IPR000719">
    <property type="entry name" value="Prot_kinase_dom"/>
</dbReference>
<evidence type="ECO:0000256" key="5">
    <source>
        <dbReference type="PROSITE-ProRule" id="PRU10141"/>
    </source>
</evidence>
<dbReference type="PROSITE" id="PS00107">
    <property type="entry name" value="PROTEIN_KINASE_ATP"/>
    <property type="match status" value="1"/>
</dbReference>
<evidence type="ECO:0000256" key="2">
    <source>
        <dbReference type="ARBA" id="ARBA00022741"/>
    </source>
</evidence>
<protein>
    <submittedName>
        <fullName evidence="8">Protein kinase</fullName>
    </submittedName>
</protein>
<keyword evidence="3 8" id="KW-0418">Kinase</keyword>
<evidence type="ECO:0000313" key="8">
    <source>
        <dbReference type="EMBL" id="QUX20848.1"/>
    </source>
</evidence>
<dbReference type="PROSITE" id="PS00108">
    <property type="entry name" value="PROTEIN_KINASE_ST"/>
    <property type="match status" value="1"/>
</dbReference>
<feature type="domain" description="Protein kinase" evidence="7">
    <location>
        <begin position="15"/>
        <end position="279"/>
    </location>
</feature>
<evidence type="ECO:0000256" key="3">
    <source>
        <dbReference type="ARBA" id="ARBA00022777"/>
    </source>
</evidence>
<evidence type="ECO:0000313" key="9">
    <source>
        <dbReference type="Proteomes" id="UP000676079"/>
    </source>
</evidence>
<accession>A0ABX8BJ52</accession>
<dbReference type="InterPro" id="IPR017441">
    <property type="entry name" value="Protein_kinase_ATP_BS"/>
</dbReference>
<organism evidence="8 9">
    <name type="scientific">Nocardiopsis changdeensis</name>
    <dbReference type="NCBI Taxonomy" id="2831969"/>
    <lineage>
        <taxon>Bacteria</taxon>
        <taxon>Bacillati</taxon>
        <taxon>Actinomycetota</taxon>
        <taxon>Actinomycetes</taxon>
        <taxon>Streptosporangiales</taxon>
        <taxon>Nocardiopsidaceae</taxon>
        <taxon>Nocardiopsis</taxon>
    </lineage>
</organism>
<dbReference type="CDD" id="cd14014">
    <property type="entry name" value="STKc_PknB_like"/>
    <property type="match status" value="1"/>
</dbReference>
<sequence length="697" mass="73440">MHDLSPDDPRDIGPYRLLAVLGSGGMGRVYLATGADGTLAAVKSVRAEFAYDPGFRARFARELDLAGRTLGPFTPRVLDSDPAARIPWMATEYVAGPTLHELVRESGPLPEGAVRFLLRAVASALEGMHGNGLVHRDLKPGNVMVAASGPQVIDFGVSRALEEAESAEDEETMVAGTPGYTAPELYGGAEASSAADVFSLAGTAVYALTGTGPFGEGHPSAVAYRITRLEPDLDSVPGNLRALLSRCLAKDPGDRPTAAGVLEELGGPVDPAGSAPDWLPAEVARKVEGVAEEHREYVSRDPRNGSAPSRRGRSWAVGAGAAALVLAVGAGVWAGSARNAEGNGPPREEATAQQGEGDDGEADTCSRPEEFAAEYAQAARDRFEVPGEDTYDLDLAVRPTLGFVADGGLLAVSHPTGVALWDWEAGTEVAFTGDSLPELAGTPTVSPDGCRFAYTSREGGVHVFDLRTGERAVYAEELTIDHYDDDPLAFSPDSGKIAVSQGFSSHGTRVIDLETGEVETVLAESSHWPAYSPDGRYLALNLQHAVVVLETATGREVFRREEATELARGSIAVPNDEGDLLYLTREGIAHVNFLAEDEPRLLRPEGEPPHWFKELTAVPGTDLFHVVYEAGILNGDSGWAVSWDFSTGEQVVAGTGERDTRSLAAHPAGGVLAVLPPEAASVRIVDATTSDVLAELG</sequence>
<name>A0ABX8BJ52_9ACTN</name>
<dbReference type="PROSITE" id="PS50011">
    <property type="entry name" value="PROTEIN_KINASE_DOM"/>
    <property type="match status" value="1"/>
</dbReference>
<evidence type="ECO:0000256" key="6">
    <source>
        <dbReference type="SAM" id="MobiDB-lite"/>
    </source>
</evidence>
<dbReference type="Gene3D" id="3.30.200.20">
    <property type="entry name" value="Phosphorylase Kinase, domain 1"/>
    <property type="match status" value="1"/>
</dbReference>
<evidence type="ECO:0000259" key="7">
    <source>
        <dbReference type="PROSITE" id="PS50011"/>
    </source>
</evidence>
<dbReference type="Proteomes" id="UP000676079">
    <property type="component" value="Chromosome"/>
</dbReference>
<keyword evidence="4 5" id="KW-0067">ATP-binding</keyword>
<dbReference type="Pfam" id="PF00069">
    <property type="entry name" value="Pkinase"/>
    <property type="match status" value="1"/>
</dbReference>
<dbReference type="InterPro" id="IPR008271">
    <property type="entry name" value="Ser/Thr_kinase_AS"/>
</dbReference>
<dbReference type="Gene3D" id="1.10.510.10">
    <property type="entry name" value="Transferase(Phosphotransferase) domain 1"/>
    <property type="match status" value="1"/>
</dbReference>
<dbReference type="SMART" id="SM00220">
    <property type="entry name" value="S_TKc"/>
    <property type="match status" value="1"/>
</dbReference>
<feature type="compositionally biased region" description="Basic and acidic residues" evidence="6">
    <location>
        <begin position="292"/>
        <end position="303"/>
    </location>
</feature>
<dbReference type="InterPro" id="IPR011659">
    <property type="entry name" value="WD40"/>
</dbReference>